<dbReference type="EMBL" id="MAAO01000006">
    <property type="protein sequence ID" value="OUR96213.1"/>
    <property type="molecule type" value="Genomic_DNA"/>
</dbReference>
<dbReference type="AlphaFoldDB" id="A0A1Y5F5Q1"/>
<accession>A0A1Y5F5Q1</accession>
<name>A0A1Y5F5Q1_9BACT</name>
<organism evidence="1 2">
    <name type="scientific">Halobacteriovorax marinus</name>
    <dbReference type="NCBI Taxonomy" id="97084"/>
    <lineage>
        <taxon>Bacteria</taxon>
        <taxon>Pseudomonadati</taxon>
        <taxon>Bdellovibrionota</taxon>
        <taxon>Bacteriovoracia</taxon>
        <taxon>Bacteriovoracales</taxon>
        <taxon>Halobacteriovoraceae</taxon>
        <taxon>Halobacteriovorax</taxon>
    </lineage>
</organism>
<comment type="caution">
    <text evidence="1">The sequence shown here is derived from an EMBL/GenBank/DDBJ whole genome shotgun (WGS) entry which is preliminary data.</text>
</comment>
<dbReference type="Proteomes" id="UP000196531">
    <property type="component" value="Unassembled WGS sequence"/>
</dbReference>
<evidence type="ECO:0000313" key="1">
    <source>
        <dbReference type="EMBL" id="OUR96213.1"/>
    </source>
</evidence>
<evidence type="ECO:0000313" key="2">
    <source>
        <dbReference type="Proteomes" id="UP000196531"/>
    </source>
</evidence>
<gene>
    <name evidence="1" type="ORF">A9Q84_07595</name>
</gene>
<reference evidence="2" key="1">
    <citation type="journal article" date="2017" name="Proc. Natl. Acad. Sci. U.S.A.">
        <title>Simulation of Deepwater Horizon oil plume reveals substrate specialization within a complex community of hydrocarbon-degraders.</title>
        <authorList>
            <person name="Hu P."/>
            <person name="Dubinsky E.A."/>
            <person name="Probst A.J."/>
            <person name="Wang J."/>
            <person name="Sieber C.M.K."/>
            <person name="Tom L.M."/>
            <person name="Gardinali P."/>
            <person name="Banfield J.F."/>
            <person name="Atlas R.M."/>
            <person name="Andersen G.L."/>
        </authorList>
    </citation>
    <scope>NUCLEOTIDE SEQUENCE [LARGE SCALE GENOMIC DNA]</scope>
</reference>
<protein>
    <submittedName>
        <fullName evidence="1">Uncharacterized protein</fullName>
    </submittedName>
</protein>
<sequence length="459" mass="53184">MGIAKQLILLTFILLLNACSTNQSQRLVRHPASQMSGDKLSCKKVSATFIENHQASNELANLSGIKYLTQKLSEIEHLDSSNITALLLRYNLVMRNDGKEVIKVPLSKLKSIHPVDRGASIAKTKARSDNIKDFIAKNGVPEAFTTDIQEITIKSRMLMRAVKTDEGNYIIFDGNGRLYALRDYFQSNDLSEMPIEIELYKIEYKKIKSLMEIRRRNLYATGEDVSQARKSLYQSHISNEELDEMISNLKSESKKYWKYRGFFGKRENRVAMKELSEALDVKVRQLENVKLWREKGYGIAYKEKITTKQIEAMANKEVPLGMTKYQFKEMKYDLAKALRVEELDDGHVIMDGTSTTFYSANPKRRLGTHFQKAGITRSDYNFKIHSPKLVKKMMEKDLKWYGHERFYKTRWVEKIYPEIQAFKKKWSKILGRKISIVGADIEVEDVDQHGRFIIDLTKD</sequence>
<proteinExistence type="predicted"/>